<evidence type="ECO:0000313" key="1">
    <source>
        <dbReference type="EMBL" id="TSC94103.1"/>
    </source>
</evidence>
<accession>A0A554LMJ3</accession>
<gene>
    <name evidence="1" type="ORF">Athens101428_415</name>
</gene>
<evidence type="ECO:0000313" key="2">
    <source>
        <dbReference type="Proteomes" id="UP000316495"/>
    </source>
</evidence>
<proteinExistence type="predicted"/>
<organism evidence="1 2">
    <name type="scientific">Candidatus Berkelbacteria bacterium Athens1014_28</name>
    <dbReference type="NCBI Taxonomy" id="2017145"/>
    <lineage>
        <taxon>Bacteria</taxon>
        <taxon>Candidatus Berkelbacteria</taxon>
    </lineage>
</organism>
<sequence>MATRRTRQNGSRVWGRTKITRARTWRTAIILPGNTHLRINFTRKDGEIQLKLIIKKNSAMIFAVGQGGNKVAKMTDQDKSDLLSEVRIIIRSSEEIPTMESLGIEYGEITRERVRQFLNENLTAREMARLKVKQKSKKAKVDELNKLRAKRLSEELRNQPEKKFKTLAELCDFLEIDKKTYDAIAKVDEVFHCSCINRLDRSNSGSLKQKVLSFLKSAIIEKRKFTVDDIVVATGAKDSASIEATCCRLVEFQKAKKLGIFIDRRKGKLGDGNSRRKKRNPELPTEEILLQARKMIAAGEWAESKKIASDNNCKNSQVWCVLYNHLTEEERAKNRENRKAKKH</sequence>
<dbReference type="EMBL" id="VMGN01000020">
    <property type="protein sequence ID" value="TSC94103.1"/>
    <property type="molecule type" value="Genomic_DNA"/>
</dbReference>
<dbReference type="Proteomes" id="UP000316495">
    <property type="component" value="Unassembled WGS sequence"/>
</dbReference>
<reference evidence="1 2" key="1">
    <citation type="submission" date="2017-07" db="EMBL/GenBank/DDBJ databases">
        <title>Mechanisms for carbon and nitrogen cycling indicate functional differentiation within the Candidate Phyla Radiation.</title>
        <authorList>
            <person name="Danczak R.E."/>
            <person name="Johnston M.D."/>
            <person name="Kenah C."/>
            <person name="Slattery M."/>
            <person name="Wrighton K.C."/>
            <person name="Wilkins M.J."/>
        </authorList>
    </citation>
    <scope>NUCLEOTIDE SEQUENCE [LARGE SCALE GENOMIC DNA]</scope>
    <source>
        <strain evidence="1">Athens1014_28</strain>
    </source>
</reference>
<protein>
    <submittedName>
        <fullName evidence="1">Uncharacterized protein</fullName>
    </submittedName>
</protein>
<name>A0A554LMJ3_9BACT</name>
<dbReference type="AlphaFoldDB" id="A0A554LMJ3"/>
<comment type="caution">
    <text evidence="1">The sequence shown here is derived from an EMBL/GenBank/DDBJ whole genome shotgun (WGS) entry which is preliminary data.</text>
</comment>